<protein>
    <submittedName>
        <fullName evidence="8">Sigma-70 family RNA polymerase sigma factor</fullName>
    </submittedName>
</protein>
<keyword evidence="3" id="KW-0731">Sigma factor</keyword>
<evidence type="ECO:0000313" key="8">
    <source>
        <dbReference type="EMBL" id="WJW68948.1"/>
    </source>
</evidence>
<dbReference type="SUPFAM" id="SSF88946">
    <property type="entry name" value="Sigma2 domain of RNA polymerase sigma factors"/>
    <property type="match status" value="1"/>
</dbReference>
<dbReference type="InterPro" id="IPR039425">
    <property type="entry name" value="RNA_pol_sigma-70-like"/>
</dbReference>
<proteinExistence type="inferred from homology"/>
<evidence type="ECO:0000259" key="7">
    <source>
        <dbReference type="Pfam" id="PF08281"/>
    </source>
</evidence>
<dbReference type="Pfam" id="PF08281">
    <property type="entry name" value="Sigma70_r4_2"/>
    <property type="match status" value="1"/>
</dbReference>
<dbReference type="SUPFAM" id="SSF88659">
    <property type="entry name" value="Sigma3 and sigma4 domains of RNA polymerase sigma factors"/>
    <property type="match status" value="1"/>
</dbReference>
<dbReference type="InterPro" id="IPR014284">
    <property type="entry name" value="RNA_pol_sigma-70_dom"/>
</dbReference>
<dbReference type="InterPro" id="IPR013324">
    <property type="entry name" value="RNA_pol_sigma_r3/r4-like"/>
</dbReference>
<evidence type="ECO:0000256" key="4">
    <source>
        <dbReference type="ARBA" id="ARBA00023125"/>
    </source>
</evidence>
<evidence type="ECO:0000313" key="9">
    <source>
        <dbReference type="Proteomes" id="UP001431572"/>
    </source>
</evidence>
<comment type="similarity">
    <text evidence="1">Belongs to the sigma-70 factor family. ECF subfamily.</text>
</comment>
<dbReference type="Gene3D" id="1.10.1740.10">
    <property type="match status" value="1"/>
</dbReference>
<keyword evidence="9" id="KW-1185">Reference proteome</keyword>
<evidence type="ECO:0000256" key="2">
    <source>
        <dbReference type="ARBA" id="ARBA00023015"/>
    </source>
</evidence>
<dbReference type="InterPro" id="IPR013325">
    <property type="entry name" value="RNA_pol_sigma_r2"/>
</dbReference>
<name>A0ABY9B6W2_9CHLR</name>
<gene>
    <name evidence="8" type="ORF">OZ401_004571</name>
</gene>
<dbReference type="InterPro" id="IPR013249">
    <property type="entry name" value="RNA_pol_sigma70_r4_t2"/>
</dbReference>
<reference evidence="8" key="1">
    <citation type="journal article" date="2024" name="Nature">
        <title>Anoxygenic phototroph of the Chloroflexota uses a type I reaction centre.</title>
        <authorList>
            <person name="Tsuji J.M."/>
            <person name="Shaw N.A."/>
            <person name="Nagashima S."/>
            <person name="Venkiteswaran J.J."/>
            <person name="Schiff S.L."/>
            <person name="Watanabe T."/>
            <person name="Fukui M."/>
            <person name="Hanada S."/>
            <person name="Tank M."/>
            <person name="Neufeld J.D."/>
        </authorList>
    </citation>
    <scope>NUCLEOTIDE SEQUENCE</scope>
    <source>
        <strain evidence="8">L227-S17</strain>
    </source>
</reference>
<keyword evidence="4" id="KW-0238">DNA-binding</keyword>
<feature type="domain" description="RNA polymerase sigma-70 region 2" evidence="6">
    <location>
        <begin position="63"/>
        <end position="129"/>
    </location>
</feature>
<dbReference type="InterPro" id="IPR007627">
    <property type="entry name" value="RNA_pol_sigma70_r2"/>
</dbReference>
<dbReference type="CDD" id="cd06171">
    <property type="entry name" value="Sigma70_r4"/>
    <property type="match status" value="1"/>
</dbReference>
<dbReference type="Pfam" id="PF04542">
    <property type="entry name" value="Sigma70_r2"/>
    <property type="match status" value="1"/>
</dbReference>
<dbReference type="Proteomes" id="UP001431572">
    <property type="component" value="Chromosome 2"/>
</dbReference>
<dbReference type="NCBIfam" id="TIGR02937">
    <property type="entry name" value="sigma70-ECF"/>
    <property type="match status" value="1"/>
</dbReference>
<evidence type="ECO:0000256" key="5">
    <source>
        <dbReference type="ARBA" id="ARBA00023163"/>
    </source>
</evidence>
<keyword evidence="5" id="KW-0804">Transcription</keyword>
<dbReference type="Gene3D" id="1.10.10.10">
    <property type="entry name" value="Winged helix-like DNA-binding domain superfamily/Winged helix DNA-binding domain"/>
    <property type="match status" value="1"/>
</dbReference>
<dbReference type="InterPro" id="IPR036388">
    <property type="entry name" value="WH-like_DNA-bd_sf"/>
</dbReference>
<dbReference type="EMBL" id="CP128400">
    <property type="protein sequence ID" value="WJW68948.1"/>
    <property type="molecule type" value="Genomic_DNA"/>
</dbReference>
<sequence>MVVQLSYGLVDSTGLPTTRILGCTPVKSATTGRSWEEGIKTLLDDASLVEQARQGDEVAFAAIYDHFQKPIYSFIYRLMGNSEDAYDITQDVFVKAYRALSKTTPDLNLSAWLHRIASNACMDILRRRKIVRWLPWDPAVHANITPALDTDEPEYNVELHETRQQVQLVLSRMSEKYRLCLVLREYQDMSCDEIAVVIGTSRAAVKSLLFRAREQFREIYTEFESAGWKAGTIVKARGRQGDKS</sequence>
<dbReference type="RefSeq" id="WP_341470853.1">
    <property type="nucleotide sequence ID" value="NZ_CP128400.1"/>
</dbReference>
<evidence type="ECO:0000259" key="6">
    <source>
        <dbReference type="Pfam" id="PF04542"/>
    </source>
</evidence>
<evidence type="ECO:0000256" key="3">
    <source>
        <dbReference type="ARBA" id="ARBA00023082"/>
    </source>
</evidence>
<keyword evidence="2" id="KW-0805">Transcription regulation</keyword>
<dbReference type="PANTHER" id="PTHR43133">
    <property type="entry name" value="RNA POLYMERASE ECF-TYPE SIGMA FACTO"/>
    <property type="match status" value="1"/>
</dbReference>
<dbReference type="PANTHER" id="PTHR43133:SF8">
    <property type="entry name" value="RNA POLYMERASE SIGMA FACTOR HI_1459-RELATED"/>
    <property type="match status" value="1"/>
</dbReference>
<evidence type="ECO:0000256" key="1">
    <source>
        <dbReference type="ARBA" id="ARBA00010641"/>
    </source>
</evidence>
<organism evidence="8 9">
    <name type="scientific">Candidatus Chlorohelix allophototropha</name>
    <dbReference type="NCBI Taxonomy" id="3003348"/>
    <lineage>
        <taxon>Bacteria</taxon>
        <taxon>Bacillati</taxon>
        <taxon>Chloroflexota</taxon>
        <taxon>Chloroflexia</taxon>
        <taxon>Candidatus Chloroheliales</taxon>
        <taxon>Candidatus Chloroheliaceae</taxon>
        <taxon>Candidatus Chlorohelix</taxon>
    </lineage>
</organism>
<feature type="domain" description="RNA polymerase sigma factor 70 region 4 type 2" evidence="7">
    <location>
        <begin position="163"/>
        <end position="215"/>
    </location>
</feature>
<accession>A0ABY9B6W2</accession>